<sequence>MASNPDSIDPKEVRPVDGDALAHHTSAPAEGGERRRTHHDIPDHGHNLSGQKSVDENPDLTLHYSHEHQHKHLHHGRPSLAGKHDEVLYAEGTTIDNHMAFVNDNPQDYNKHQLRKPSEQIHEKDFSNSDDAEKGITDPTRIATNSSEDDGKKHRVSRAYAKYRIFVHIFIWVFFTAWWIVGLVLHRHSSLGWLKPFLLYLAITLRLIFFWVPITVVTRPMHWAWNNTGVRVYQVIPEKLRIWLAALVALAVILVGSFVSEESADNTRGNRAISLLGLAVMIALLYITSRDRRKIRWHTVIGGMLTQFVIAVFVLRTQAGYDIFNFISYLARQLLGFADQGTSFLTADSVIDLHWFLTGVVPPIIFFVSLVQLLYYFGILQWFIGKFAVFFFWSLRVSGAEAVVAAASPFIGQGESAMLIRPFVPHLTLAEIHQIMCSGFATIAGSVLVAYIGLGLNPQALVSSCIMSIPASLAVSKMRYPETEETITSGRVVIPDDDEHRASNALHAFANGAWLGIKIAGMIVATLLCIIALIGLINGLLGWWGRYINITQDGGPYLTLQLILGYICYPVAFLLGVPREDLLQVAQLIGIKVVANEFVAYNSLTSEAQYINMSPRSRLIATYALCGFGNFGSLGTQIGVLSQIAPSRAGDVSKVALSALFSGVLSTLTSASIAGLLITDQATLSQETGGS</sequence>
<dbReference type="GO" id="GO:0005886">
    <property type="term" value="C:plasma membrane"/>
    <property type="evidence" value="ECO:0007669"/>
    <property type="project" value="UniProtKB-SubCell"/>
</dbReference>
<dbReference type="EMBL" id="JAPDRK010000001">
    <property type="protein sequence ID" value="KAJ9616690.1"/>
    <property type="molecule type" value="Genomic_DNA"/>
</dbReference>
<comment type="subcellular location">
    <subcellularLocation>
        <location evidence="1">Cell membrane</location>
        <topology evidence="1">Multi-pass membrane protein</topology>
    </subcellularLocation>
</comment>
<feature type="transmembrane region" description="Helical" evidence="8">
    <location>
        <begin position="519"/>
        <end position="545"/>
    </location>
</feature>
<dbReference type="InterPro" id="IPR008276">
    <property type="entry name" value="C_nuclsd_transpt"/>
</dbReference>
<feature type="transmembrane region" description="Helical" evidence="8">
    <location>
        <begin position="432"/>
        <end position="454"/>
    </location>
</feature>
<dbReference type="GO" id="GO:0015293">
    <property type="term" value="F:symporter activity"/>
    <property type="evidence" value="ECO:0007669"/>
    <property type="project" value="TreeGrafter"/>
</dbReference>
<name>A0AA39CQB2_9EURO</name>
<feature type="transmembrane region" description="Helical" evidence="8">
    <location>
        <begin position="197"/>
        <end position="219"/>
    </location>
</feature>
<evidence type="ECO:0000256" key="8">
    <source>
        <dbReference type="SAM" id="Phobius"/>
    </source>
</evidence>
<feature type="transmembrane region" description="Helical" evidence="8">
    <location>
        <begin position="295"/>
        <end position="315"/>
    </location>
</feature>
<feature type="transmembrane region" description="Helical" evidence="8">
    <location>
        <begin position="389"/>
        <end position="412"/>
    </location>
</feature>
<evidence type="ECO:0008006" key="14">
    <source>
        <dbReference type="Google" id="ProtNLM"/>
    </source>
</evidence>
<feature type="transmembrane region" description="Helical" evidence="8">
    <location>
        <begin position="271"/>
        <end position="288"/>
    </location>
</feature>
<dbReference type="AlphaFoldDB" id="A0AA39CQB2"/>
<feature type="region of interest" description="Disordered" evidence="7">
    <location>
        <begin position="1"/>
        <end position="58"/>
    </location>
</feature>
<evidence type="ECO:0000259" key="11">
    <source>
        <dbReference type="Pfam" id="PF07670"/>
    </source>
</evidence>
<evidence type="ECO:0000313" key="12">
    <source>
        <dbReference type="EMBL" id="KAJ9616690.1"/>
    </source>
</evidence>
<protein>
    <recommendedName>
        <fullName evidence="14">Solute carrier family 28 member 3</fullName>
    </recommendedName>
</protein>
<keyword evidence="4 8" id="KW-0812">Transmembrane</keyword>
<dbReference type="InterPro" id="IPR002668">
    <property type="entry name" value="CNT_N_dom"/>
</dbReference>
<evidence type="ECO:0000256" key="7">
    <source>
        <dbReference type="SAM" id="MobiDB-lite"/>
    </source>
</evidence>
<feature type="transmembrane region" description="Helical" evidence="8">
    <location>
        <begin position="656"/>
        <end position="678"/>
    </location>
</feature>
<dbReference type="InterPro" id="IPR011642">
    <property type="entry name" value="Gate_dom"/>
</dbReference>
<proteinExistence type="inferred from homology"/>
<comment type="similarity">
    <text evidence="2">Belongs to the concentrative nucleoside transporter (CNT) (TC 2.A.41) family.</text>
</comment>
<feature type="transmembrane region" description="Helical" evidence="8">
    <location>
        <begin position="165"/>
        <end position="185"/>
    </location>
</feature>
<comment type="caution">
    <text evidence="12">The sequence shown here is derived from an EMBL/GenBank/DDBJ whole genome shotgun (WGS) entry which is preliminary data.</text>
</comment>
<feature type="region of interest" description="Disordered" evidence="7">
    <location>
        <begin position="100"/>
        <end position="150"/>
    </location>
</feature>
<dbReference type="Proteomes" id="UP001172673">
    <property type="component" value="Unassembled WGS sequence"/>
</dbReference>
<reference evidence="12" key="1">
    <citation type="submission" date="2022-10" db="EMBL/GenBank/DDBJ databases">
        <title>Culturing micro-colonial fungi from biological soil crusts in the Mojave desert and describing Neophaeococcomyces mojavensis, and introducing the new genera and species Taxawa tesnikishii.</title>
        <authorList>
            <person name="Kurbessoian T."/>
            <person name="Stajich J.E."/>
        </authorList>
    </citation>
    <scope>NUCLEOTIDE SEQUENCE</scope>
    <source>
        <strain evidence="12">TK_41</strain>
    </source>
</reference>
<dbReference type="Pfam" id="PF07670">
    <property type="entry name" value="Gate"/>
    <property type="match status" value="1"/>
</dbReference>
<evidence type="ECO:0000313" key="13">
    <source>
        <dbReference type="Proteomes" id="UP001172673"/>
    </source>
</evidence>
<keyword evidence="13" id="KW-1185">Reference proteome</keyword>
<feature type="compositionally biased region" description="Basic and acidic residues" evidence="7">
    <location>
        <begin position="8"/>
        <end position="22"/>
    </location>
</feature>
<accession>A0AA39CQB2</accession>
<evidence type="ECO:0000256" key="1">
    <source>
        <dbReference type="ARBA" id="ARBA00004651"/>
    </source>
</evidence>
<evidence type="ECO:0000256" key="4">
    <source>
        <dbReference type="ARBA" id="ARBA00022692"/>
    </source>
</evidence>
<dbReference type="PANTHER" id="PTHR10590:SF4">
    <property type="entry name" value="SOLUTE CARRIER FAMILY 28 MEMBER 3"/>
    <property type="match status" value="1"/>
</dbReference>
<evidence type="ECO:0000256" key="5">
    <source>
        <dbReference type="ARBA" id="ARBA00022989"/>
    </source>
</evidence>
<dbReference type="GO" id="GO:0005337">
    <property type="term" value="F:nucleoside transmembrane transporter activity"/>
    <property type="evidence" value="ECO:0007669"/>
    <property type="project" value="InterPro"/>
</dbReference>
<feature type="compositionally biased region" description="Basic and acidic residues" evidence="7">
    <location>
        <begin position="116"/>
        <end position="136"/>
    </location>
</feature>
<gene>
    <name evidence="12" type="ORF">H2200_000409</name>
</gene>
<feature type="transmembrane region" description="Helical" evidence="8">
    <location>
        <begin position="353"/>
        <end position="377"/>
    </location>
</feature>
<evidence type="ECO:0000256" key="2">
    <source>
        <dbReference type="ARBA" id="ARBA00009033"/>
    </source>
</evidence>
<keyword evidence="6 8" id="KW-0472">Membrane</keyword>
<evidence type="ECO:0000256" key="3">
    <source>
        <dbReference type="ARBA" id="ARBA00022475"/>
    </source>
</evidence>
<dbReference type="Pfam" id="PF07662">
    <property type="entry name" value="Nucleos_tra2_C"/>
    <property type="match status" value="1"/>
</dbReference>
<organism evidence="12 13">
    <name type="scientific">Cladophialophora chaetospira</name>
    <dbReference type="NCBI Taxonomy" id="386627"/>
    <lineage>
        <taxon>Eukaryota</taxon>
        <taxon>Fungi</taxon>
        <taxon>Dikarya</taxon>
        <taxon>Ascomycota</taxon>
        <taxon>Pezizomycotina</taxon>
        <taxon>Eurotiomycetes</taxon>
        <taxon>Chaetothyriomycetidae</taxon>
        <taxon>Chaetothyriales</taxon>
        <taxon>Herpotrichiellaceae</taxon>
        <taxon>Cladophialophora</taxon>
    </lineage>
</organism>
<feature type="transmembrane region" description="Helical" evidence="8">
    <location>
        <begin position="620"/>
        <end position="644"/>
    </location>
</feature>
<evidence type="ECO:0000256" key="6">
    <source>
        <dbReference type="ARBA" id="ARBA00023136"/>
    </source>
</evidence>
<keyword evidence="3" id="KW-1003">Cell membrane</keyword>
<feature type="transmembrane region" description="Helical" evidence="8">
    <location>
        <begin position="557"/>
        <end position="577"/>
    </location>
</feature>
<evidence type="ECO:0000259" key="9">
    <source>
        <dbReference type="Pfam" id="PF01773"/>
    </source>
</evidence>
<dbReference type="PANTHER" id="PTHR10590">
    <property type="entry name" value="SODIUM/NUCLEOSIDE COTRANSPORTER"/>
    <property type="match status" value="1"/>
</dbReference>
<keyword evidence="5 8" id="KW-1133">Transmembrane helix</keyword>
<feature type="transmembrane region" description="Helical" evidence="8">
    <location>
        <begin position="240"/>
        <end position="259"/>
    </location>
</feature>
<feature type="domain" description="Concentrative nucleoside transporter C-terminal" evidence="10">
    <location>
        <begin position="461"/>
        <end position="675"/>
    </location>
</feature>
<dbReference type="InterPro" id="IPR011657">
    <property type="entry name" value="CNT_C_dom"/>
</dbReference>
<feature type="domain" description="Nucleoside transporter/FeoB GTPase Gate" evidence="11">
    <location>
        <begin position="358"/>
        <end position="454"/>
    </location>
</feature>
<evidence type="ECO:0000259" key="10">
    <source>
        <dbReference type="Pfam" id="PF07662"/>
    </source>
</evidence>
<feature type="domain" description="Concentrative nucleoside transporter N-terminal" evidence="9">
    <location>
        <begin position="276"/>
        <end position="347"/>
    </location>
</feature>
<feature type="compositionally biased region" description="Basic and acidic residues" evidence="7">
    <location>
        <begin position="31"/>
        <end position="46"/>
    </location>
</feature>
<dbReference type="Pfam" id="PF01773">
    <property type="entry name" value="Nucleos_tra2_N"/>
    <property type="match status" value="1"/>
</dbReference>